<evidence type="ECO:0000256" key="2">
    <source>
        <dbReference type="ARBA" id="ARBA00022723"/>
    </source>
</evidence>
<keyword evidence="4" id="KW-0460">Magnesium</keyword>
<feature type="domain" description="PIN" evidence="5">
    <location>
        <begin position="8"/>
        <end position="127"/>
    </location>
</feature>
<dbReference type="Gene3D" id="3.40.50.1010">
    <property type="entry name" value="5'-nuclease"/>
    <property type="match status" value="1"/>
</dbReference>
<keyword evidence="1" id="KW-0540">Nuclease</keyword>
<protein>
    <submittedName>
        <fullName evidence="6">Nucleic acid-binding protein</fullName>
    </submittedName>
</protein>
<evidence type="ECO:0000259" key="5">
    <source>
        <dbReference type="Pfam" id="PF01850"/>
    </source>
</evidence>
<dbReference type="Pfam" id="PF01850">
    <property type="entry name" value="PIN"/>
    <property type="match status" value="1"/>
</dbReference>
<dbReference type="Proteomes" id="UP000698222">
    <property type="component" value="Unassembled WGS sequence"/>
</dbReference>
<keyword evidence="3" id="KW-0378">Hydrolase</keyword>
<dbReference type="RefSeq" id="WP_209887725.1">
    <property type="nucleotide sequence ID" value="NZ_BAAAJV010000033.1"/>
</dbReference>
<evidence type="ECO:0000256" key="3">
    <source>
        <dbReference type="ARBA" id="ARBA00022801"/>
    </source>
</evidence>
<dbReference type="EMBL" id="JAGIOC010000001">
    <property type="protein sequence ID" value="MBP2407918.1"/>
    <property type="molecule type" value="Genomic_DNA"/>
</dbReference>
<name>A0ABS4YGL5_9MICO</name>
<comment type="caution">
    <text evidence="6">The sequence shown here is derived from an EMBL/GenBank/DDBJ whole genome shotgun (WGS) entry which is preliminary data.</text>
</comment>
<evidence type="ECO:0000256" key="1">
    <source>
        <dbReference type="ARBA" id="ARBA00022722"/>
    </source>
</evidence>
<reference evidence="6 7" key="1">
    <citation type="submission" date="2021-03" db="EMBL/GenBank/DDBJ databases">
        <title>Sequencing the genomes of 1000 actinobacteria strains.</title>
        <authorList>
            <person name="Klenk H.-P."/>
        </authorList>
    </citation>
    <scope>NUCLEOTIDE SEQUENCE [LARGE SCALE GENOMIC DNA]</scope>
    <source>
        <strain evidence="6 7">DSM 14564</strain>
    </source>
</reference>
<evidence type="ECO:0000313" key="6">
    <source>
        <dbReference type="EMBL" id="MBP2407918.1"/>
    </source>
</evidence>
<dbReference type="SUPFAM" id="SSF88723">
    <property type="entry name" value="PIN domain-like"/>
    <property type="match status" value="1"/>
</dbReference>
<accession>A0ABS4YGL5</accession>
<sequence length="137" mass="14966">MPIILTHYLDTSALMRFLDITHPSCAPLTTYLRDHGLLRNRSLWSSELTHLEATRVAVSEQDEPLQDMVDALFGSVIHGAGIDDDVLVRARAIPEHIRSLDALHVATALGAGNQTLITYDANMTRVAQARGLSVVAP</sequence>
<keyword evidence="7" id="KW-1185">Reference proteome</keyword>
<dbReference type="InterPro" id="IPR002716">
    <property type="entry name" value="PIN_dom"/>
</dbReference>
<evidence type="ECO:0000256" key="4">
    <source>
        <dbReference type="ARBA" id="ARBA00022842"/>
    </source>
</evidence>
<dbReference type="InterPro" id="IPR029060">
    <property type="entry name" value="PIN-like_dom_sf"/>
</dbReference>
<organism evidence="6 7">
    <name type="scientific">Brachybacterium fresconis</name>
    <dbReference type="NCBI Taxonomy" id="173363"/>
    <lineage>
        <taxon>Bacteria</taxon>
        <taxon>Bacillati</taxon>
        <taxon>Actinomycetota</taxon>
        <taxon>Actinomycetes</taxon>
        <taxon>Micrococcales</taxon>
        <taxon>Dermabacteraceae</taxon>
        <taxon>Brachybacterium</taxon>
    </lineage>
</organism>
<proteinExistence type="predicted"/>
<evidence type="ECO:0000313" key="7">
    <source>
        <dbReference type="Proteomes" id="UP000698222"/>
    </source>
</evidence>
<keyword evidence="2" id="KW-0479">Metal-binding</keyword>
<gene>
    <name evidence="6" type="ORF">JOF44_000821</name>
</gene>